<protein>
    <submittedName>
        <fullName evidence="1">Uncharacterized protein</fullName>
    </submittedName>
</protein>
<organism evidence="1 2">
    <name type="scientific">Ridgeia piscesae</name>
    <name type="common">Tubeworm</name>
    <dbReference type="NCBI Taxonomy" id="27915"/>
    <lineage>
        <taxon>Eukaryota</taxon>
        <taxon>Metazoa</taxon>
        <taxon>Spiralia</taxon>
        <taxon>Lophotrochozoa</taxon>
        <taxon>Annelida</taxon>
        <taxon>Polychaeta</taxon>
        <taxon>Sedentaria</taxon>
        <taxon>Canalipalpata</taxon>
        <taxon>Sabellida</taxon>
        <taxon>Siboglinidae</taxon>
        <taxon>Ridgeia</taxon>
    </lineage>
</organism>
<dbReference type="EMBL" id="JAODUO010000732">
    <property type="protein sequence ID" value="KAK2175403.1"/>
    <property type="molecule type" value="Genomic_DNA"/>
</dbReference>
<dbReference type="AlphaFoldDB" id="A0AAD9NNY8"/>
<keyword evidence="2" id="KW-1185">Reference proteome</keyword>
<reference evidence="1" key="1">
    <citation type="journal article" date="2023" name="Mol. Biol. Evol.">
        <title>Third-Generation Sequencing Reveals the Adaptive Role of the Epigenome in Three Deep-Sea Polychaetes.</title>
        <authorList>
            <person name="Perez M."/>
            <person name="Aroh O."/>
            <person name="Sun Y."/>
            <person name="Lan Y."/>
            <person name="Juniper S.K."/>
            <person name="Young C.R."/>
            <person name="Angers B."/>
            <person name="Qian P.Y."/>
        </authorList>
    </citation>
    <scope>NUCLEOTIDE SEQUENCE</scope>
    <source>
        <strain evidence="1">R07B-5</strain>
    </source>
</reference>
<accession>A0AAD9NNY8</accession>
<evidence type="ECO:0000313" key="2">
    <source>
        <dbReference type="Proteomes" id="UP001209878"/>
    </source>
</evidence>
<comment type="caution">
    <text evidence="1">The sequence shown here is derived from an EMBL/GenBank/DDBJ whole genome shotgun (WGS) entry which is preliminary data.</text>
</comment>
<dbReference type="Proteomes" id="UP001209878">
    <property type="component" value="Unassembled WGS sequence"/>
</dbReference>
<sequence>MTLQIQWKAVYNNRKDPQTKEFETNLTHTLIEIYNSYLQPNREVSDVIITDIRKGSVVVEHEVVLKEPFAGAEEEDVRCLINDAVQETDTVVGATASLSQQTVPLLLILGLCYVIEMRAAKQRKAKAEFVGTSVSYRYQDLSRAQKSAPRRLFQGQSMTENADVDGFEPRQI</sequence>
<name>A0AAD9NNY8_RIDPI</name>
<gene>
    <name evidence="1" type="ORF">NP493_734g00011</name>
</gene>
<evidence type="ECO:0000313" key="1">
    <source>
        <dbReference type="EMBL" id="KAK2175403.1"/>
    </source>
</evidence>
<proteinExistence type="predicted"/>